<sequence length="150" mass="16493">MRLFLAALLFAASFVRAEDTNNLGAYTATDLNEDLEAFLIESLKDTALYDDDVSSRVCVQDIVSVEKQTVAGTNYRFKVKACDVVQTLQSVTKNEPASDAIEAQLGDCQDEILDSCDPMEATITVFEQPWTSIVIVSSIEFPDASVVREL</sequence>
<dbReference type="Proteomes" id="UP000794436">
    <property type="component" value="Unassembled WGS sequence"/>
</dbReference>
<comment type="caution">
    <text evidence="2">The sequence shown here is derived from an EMBL/GenBank/DDBJ whole genome shotgun (WGS) entry which is preliminary data.</text>
</comment>
<protein>
    <submittedName>
        <fullName evidence="2">Uncharacterized protein</fullName>
    </submittedName>
</protein>
<dbReference type="InterPro" id="IPR018073">
    <property type="entry name" value="Prot_inh_cystat_CS"/>
</dbReference>
<dbReference type="SUPFAM" id="SSF54403">
    <property type="entry name" value="Cystatin/monellin"/>
    <property type="match status" value="1"/>
</dbReference>
<proteinExistence type="predicted"/>
<dbReference type="InterPro" id="IPR046350">
    <property type="entry name" value="Cystatin_sf"/>
</dbReference>
<accession>A0A8K1C8C7</accession>
<name>A0A8K1C8C7_PYTOL</name>
<evidence type="ECO:0000313" key="3">
    <source>
        <dbReference type="Proteomes" id="UP000794436"/>
    </source>
</evidence>
<dbReference type="PROSITE" id="PS00287">
    <property type="entry name" value="CYSTATIN"/>
    <property type="match status" value="1"/>
</dbReference>
<dbReference type="Gene3D" id="3.10.450.10">
    <property type="match status" value="1"/>
</dbReference>
<keyword evidence="1" id="KW-0732">Signal</keyword>
<feature type="chain" id="PRO_5035421221" evidence="1">
    <location>
        <begin position="18"/>
        <end position="150"/>
    </location>
</feature>
<gene>
    <name evidence="2" type="ORF">Poli38472_011927</name>
</gene>
<organism evidence="2 3">
    <name type="scientific">Pythium oligandrum</name>
    <name type="common">Mycoparasitic fungus</name>
    <dbReference type="NCBI Taxonomy" id="41045"/>
    <lineage>
        <taxon>Eukaryota</taxon>
        <taxon>Sar</taxon>
        <taxon>Stramenopiles</taxon>
        <taxon>Oomycota</taxon>
        <taxon>Peronosporomycetes</taxon>
        <taxon>Pythiales</taxon>
        <taxon>Pythiaceae</taxon>
        <taxon>Pythium</taxon>
    </lineage>
</organism>
<dbReference type="AlphaFoldDB" id="A0A8K1C8C7"/>
<feature type="signal peptide" evidence="1">
    <location>
        <begin position="1"/>
        <end position="17"/>
    </location>
</feature>
<evidence type="ECO:0000313" key="2">
    <source>
        <dbReference type="EMBL" id="TMW58339.1"/>
    </source>
</evidence>
<dbReference type="EMBL" id="SPLM01000112">
    <property type="protein sequence ID" value="TMW58339.1"/>
    <property type="molecule type" value="Genomic_DNA"/>
</dbReference>
<evidence type="ECO:0000256" key="1">
    <source>
        <dbReference type="SAM" id="SignalP"/>
    </source>
</evidence>
<keyword evidence="3" id="KW-1185">Reference proteome</keyword>
<dbReference type="OrthoDB" id="79059at2759"/>
<reference evidence="2" key="1">
    <citation type="submission" date="2019-03" db="EMBL/GenBank/DDBJ databases">
        <title>Long read genome sequence of the mycoparasitic Pythium oligandrum ATCC 38472 isolated from sugarbeet rhizosphere.</title>
        <authorList>
            <person name="Gaulin E."/>
        </authorList>
    </citation>
    <scope>NUCLEOTIDE SEQUENCE</scope>
    <source>
        <strain evidence="2">ATCC 38472_TT</strain>
    </source>
</reference>